<reference evidence="13 14" key="1">
    <citation type="submission" date="2019-12" db="EMBL/GenBank/DDBJ databases">
        <title>Defluviitalea raffinosedens, isolated from a biogas fermenter, genome sequencing and characterization.</title>
        <authorList>
            <person name="Rettenmaier R."/>
            <person name="Schneider M."/>
            <person name="Neuhaus K."/>
            <person name="Liebl W."/>
            <person name="Zverlov V."/>
        </authorList>
    </citation>
    <scope>NUCLEOTIDE SEQUENCE [LARGE SCALE GENOMIC DNA]</scope>
    <source>
        <strain evidence="13 14">249c-K6</strain>
    </source>
</reference>
<dbReference type="CDD" id="cd13653">
    <property type="entry name" value="PBP2_phosphate_like_1"/>
    <property type="match status" value="1"/>
</dbReference>
<evidence type="ECO:0000256" key="2">
    <source>
        <dbReference type="ARBA" id="ARBA00004193"/>
    </source>
</evidence>
<keyword evidence="10" id="KW-0472">Membrane</keyword>
<dbReference type="PROSITE" id="PS51257">
    <property type="entry name" value="PROKAR_LIPOPROTEIN"/>
    <property type="match status" value="1"/>
</dbReference>
<dbReference type="NCBIfam" id="TIGR02136">
    <property type="entry name" value="ptsS_2"/>
    <property type="match status" value="1"/>
</dbReference>
<comment type="subunit">
    <text evidence="4 10">The complex is composed of two ATP-binding proteins (PstB), two transmembrane proteins (PstC and PstA) and a solute-binding protein (PstS).</text>
</comment>
<comment type="function">
    <text evidence="1">Part of the ABC transporter complex PstSACB involved in phosphate import.</text>
</comment>
<comment type="subcellular location">
    <subcellularLocation>
        <location evidence="2 10">Cell membrane</location>
        <topology evidence="2 10">Lipid-anchor</topology>
    </subcellularLocation>
</comment>
<evidence type="ECO:0000256" key="10">
    <source>
        <dbReference type="RuleBase" id="RU367119"/>
    </source>
</evidence>
<dbReference type="GO" id="GO:0006817">
    <property type="term" value="P:phosphate ion transport"/>
    <property type="evidence" value="ECO:0007669"/>
    <property type="project" value="UniProtKB-UniRule"/>
</dbReference>
<keyword evidence="5 10" id="KW-0813">Transport</keyword>
<dbReference type="OrthoDB" id="9790048at2"/>
<dbReference type="InterPro" id="IPR011862">
    <property type="entry name" value="Phos-bd"/>
</dbReference>
<keyword evidence="8 10" id="KW-0564">Palmitate</keyword>
<comment type="function">
    <text evidence="10">Involved in the system for phosphate transport across the cytoplasmic membrane.</text>
</comment>
<evidence type="ECO:0000313" key="13">
    <source>
        <dbReference type="EMBL" id="KAE9634410.1"/>
    </source>
</evidence>
<evidence type="ECO:0000256" key="6">
    <source>
        <dbReference type="ARBA" id="ARBA00022592"/>
    </source>
</evidence>
<feature type="compositionally biased region" description="Basic and acidic residues" evidence="11">
    <location>
        <begin position="30"/>
        <end position="39"/>
    </location>
</feature>
<dbReference type="RefSeq" id="WP_158740141.1">
    <property type="nucleotide sequence ID" value="NZ_JAFBEP010000002.1"/>
</dbReference>
<evidence type="ECO:0000256" key="3">
    <source>
        <dbReference type="ARBA" id="ARBA00008725"/>
    </source>
</evidence>
<dbReference type="GO" id="GO:0042301">
    <property type="term" value="F:phosphate ion binding"/>
    <property type="evidence" value="ECO:0007669"/>
    <property type="project" value="UniProtKB-UniRule"/>
</dbReference>
<keyword evidence="10" id="KW-1003">Cell membrane</keyword>
<dbReference type="InterPro" id="IPR024370">
    <property type="entry name" value="PBP_domain"/>
</dbReference>
<accession>A0A7C8HEJ4</accession>
<dbReference type="Proteomes" id="UP000483018">
    <property type="component" value="Unassembled WGS sequence"/>
</dbReference>
<name>A0A7C8HEJ4_9FIRM</name>
<proteinExistence type="inferred from homology"/>
<dbReference type="SUPFAM" id="SSF53850">
    <property type="entry name" value="Periplasmic binding protein-like II"/>
    <property type="match status" value="1"/>
</dbReference>
<evidence type="ECO:0000256" key="5">
    <source>
        <dbReference type="ARBA" id="ARBA00022448"/>
    </source>
</evidence>
<keyword evidence="14" id="KW-1185">Reference proteome</keyword>
<dbReference type="EMBL" id="WSLF01000005">
    <property type="protein sequence ID" value="KAE9634410.1"/>
    <property type="molecule type" value="Genomic_DNA"/>
</dbReference>
<dbReference type="InterPro" id="IPR050811">
    <property type="entry name" value="Phosphate_ABC_transporter"/>
</dbReference>
<evidence type="ECO:0000256" key="1">
    <source>
        <dbReference type="ARBA" id="ARBA00002841"/>
    </source>
</evidence>
<evidence type="ECO:0000256" key="11">
    <source>
        <dbReference type="SAM" id="MobiDB-lite"/>
    </source>
</evidence>
<keyword evidence="9 10" id="KW-0449">Lipoprotein</keyword>
<feature type="region of interest" description="Disordered" evidence="11">
    <location>
        <begin position="30"/>
        <end position="49"/>
    </location>
</feature>
<feature type="domain" description="PBP" evidence="12">
    <location>
        <begin position="56"/>
        <end position="293"/>
    </location>
</feature>
<evidence type="ECO:0000256" key="8">
    <source>
        <dbReference type="ARBA" id="ARBA00023139"/>
    </source>
</evidence>
<evidence type="ECO:0000256" key="9">
    <source>
        <dbReference type="ARBA" id="ARBA00023288"/>
    </source>
</evidence>
<evidence type="ECO:0000256" key="7">
    <source>
        <dbReference type="ARBA" id="ARBA00022729"/>
    </source>
</evidence>
<sequence length="306" mass="32563">MRKLHLLSVIMTMVMVIGLFSGCTSQEKNIEETASKEETVSQQNTQAEENNAEELLEGTVAMSGSTTVLPVAQAIADAFSAVEPEITVNVQGGGSSTGIKDAEAGNVDIGMSSRELKEEEKTWGLTEYVLAYDGIAVVVHPSNPISDLDIDTVNKIFRGEIKNWSEIGGSDAPIVVLGREAGSGTRSAFEEIVGLLDKTDDGKEVSGMVADALTFDSNGALKTSVTTQENAIGYLSLGYLDETIKAVTIEGVEATVENVKSGTYKISRPLLLVTKGEVSKEAQSFLDFALGEEGQKIVSEKYIPAK</sequence>
<keyword evidence="6 10" id="KW-0592">Phosphate transport</keyword>
<comment type="caution">
    <text evidence="13">The sequence shown here is derived from an EMBL/GenBank/DDBJ whole genome shotgun (WGS) entry which is preliminary data.</text>
</comment>
<comment type="similarity">
    <text evidence="3 10">Belongs to the PstS family.</text>
</comment>
<evidence type="ECO:0000256" key="4">
    <source>
        <dbReference type="ARBA" id="ARBA00011529"/>
    </source>
</evidence>
<keyword evidence="7" id="KW-0732">Signal</keyword>
<protein>
    <recommendedName>
        <fullName evidence="10">Phosphate-binding protein</fullName>
    </recommendedName>
</protein>
<evidence type="ECO:0000313" key="14">
    <source>
        <dbReference type="Proteomes" id="UP000483018"/>
    </source>
</evidence>
<organism evidence="13 14">
    <name type="scientific">Defluviitalea raffinosedens</name>
    <dbReference type="NCBI Taxonomy" id="1450156"/>
    <lineage>
        <taxon>Bacteria</taxon>
        <taxon>Bacillati</taxon>
        <taxon>Bacillota</taxon>
        <taxon>Clostridia</taxon>
        <taxon>Lachnospirales</taxon>
        <taxon>Defluviitaleaceae</taxon>
        <taxon>Defluviitalea</taxon>
    </lineage>
</organism>
<gene>
    <name evidence="13" type="primary">pstS</name>
    <name evidence="13" type="ORF">GND95_06980</name>
</gene>
<dbReference type="PANTHER" id="PTHR30570">
    <property type="entry name" value="PERIPLASMIC PHOSPHATE BINDING COMPONENT OF PHOSPHATE ABC TRANSPORTER"/>
    <property type="match status" value="1"/>
</dbReference>
<dbReference type="PANTHER" id="PTHR30570:SF1">
    <property type="entry name" value="PHOSPHATE-BINDING PROTEIN PSTS"/>
    <property type="match status" value="1"/>
</dbReference>
<dbReference type="GO" id="GO:0005886">
    <property type="term" value="C:plasma membrane"/>
    <property type="evidence" value="ECO:0007669"/>
    <property type="project" value="UniProtKB-SubCell"/>
</dbReference>
<dbReference type="Gene3D" id="3.40.190.10">
    <property type="entry name" value="Periplasmic binding protein-like II"/>
    <property type="match status" value="2"/>
</dbReference>
<evidence type="ECO:0000259" key="12">
    <source>
        <dbReference type="Pfam" id="PF12849"/>
    </source>
</evidence>
<dbReference type="AlphaFoldDB" id="A0A7C8HEJ4"/>
<dbReference type="Pfam" id="PF12849">
    <property type="entry name" value="PBP_like_2"/>
    <property type="match status" value="1"/>
</dbReference>